<dbReference type="HOGENOM" id="CLU_3066153_0_0_6"/>
<proteinExistence type="predicted"/>
<keyword evidence="1" id="KW-0472">Membrane</keyword>
<evidence type="ECO:0000313" key="2">
    <source>
        <dbReference type="EMBL" id="ACJ29659.1"/>
    </source>
</evidence>
<dbReference type="AlphaFoldDB" id="B8CQY7"/>
<reference evidence="2 3" key="1">
    <citation type="journal article" date="2008" name="PLoS ONE">
        <title>Environmental adaptation: genomic analysis of the piezotolerant and psychrotolerant deep-sea iron reducing bacterium Shewanella piezotolerans WP3.</title>
        <authorList>
            <person name="Wang F."/>
            <person name="Wang J."/>
            <person name="Jian H."/>
            <person name="Zhang B."/>
            <person name="Li S."/>
            <person name="Wang F."/>
            <person name="Zeng X."/>
            <person name="Gao L."/>
            <person name="Bartlett D.H."/>
            <person name="Yu J."/>
            <person name="Hu S."/>
            <person name="Xiao X."/>
        </authorList>
    </citation>
    <scope>NUCLEOTIDE SEQUENCE [LARGE SCALE GENOMIC DNA]</scope>
    <source>
        <strain evidence="3">WP3 / JCM 13877</strain>
    </source>
</reference>
<keyword evidence="1" id="KW-1133">Transmembrane helix</keyword>
<keyword evidence="1" id="KW-0812">Transmembrane</keyword>
<accession>B8CQY7</accession>
<dbReference type="RefSeq" id="WP_020913013.1">
    <property type="nucleotide sequence ID" value="NC_011566.1"/>
</dbReference>
<dbReference type="Proteomes" id="UP000000753">
    <property type="component" value="Chromosome"/>
</dbReference>
<feature type="transmembrane region" description="Helical" evidence="1">
    <location>
        <begin position="21"/>
        <end position="41"/>
    </location>
</feature>
<sequence length="53" mass="5939">MNAFLFAGMHIANRLSFKKKFSLLAFVTLLPLIFGAAIIVMQQKEAVNLLNDE</sequence>
<name>B8CQY7_SHEPW</name>
<keyword evidence="3" id="KW-1185">Reference proteome</keyword>
<evidence type="ECO:0000256" key="1">
    <source>
        <dbReference type="SAM" id="Phobius"/>
    </source>
</evidence>
<dbReference type="KEGG" id="swp:swp_2933"/>
<protein>
    <submittedName>
        <fullName evidence="2">Uncharacterized protein</fullName>
    </submittedName>
</protein>
<evidence type="ECO:0000313" key="3">
    <source>
        <dbReference type="Proteomes" id="UP000000753"/>
    </source>
</evidence>
<dbReference type="EMBL" id="CP000472">
    <property type="protein sequence ID" value="ACJ29659.1"/>
    <property type="molecule type" value="Genomic_DNA"/>
</dbReference>
<organism evidence="2 3">
    <name type="scientific">Shewanella piezotolerans (strain WP3 / JCM 13877)</name>
    <dbReference type="NCBI Taxonomy" id="225849"/>
    <lineage>
        <taxon>Bacteria</taxon>
        <taxon>Pseudomonadati</taxon>
        <taxon>Pseudomonadota</taxon>
        <taxon>Gammaproteobacteria</taxon>
        <taxon>Alteromonadales</taxon>
        <taxon>Shewanellaceae</taxon>
        <taxon>Shewanella</taxon>
    </lineage>
</organism>
<gene>
    <name evidence="2" type="ordered locus">swp_2933</name>
</gene>
<dbReference type="STRING" id="225849.swp_2933"/>